<accession>A0A9Q0Y6A3</accession>
<gene>
    <name evidence="2" type="ORF">JRQ81_008089</name>
</gene>
<dbReference type="AlphaFoldDB" id="A0A9Q0Y6A3"/>
<organism evidence="2 3">
    <name type="scientific">Phrynocephalus forsythii</name>
    <dbReference type="NCBI Taxonomy" id="171643"/>
    <lineage>
        <taxon>Eukaryota</taxon>
        <taxon>Metazoa</taxon>
        <taxon>Chordata</taxon>
        <taxon>Craniata</taxon>
        <taxon>Vertebrata</taxon>
        <taxon>Euteleostomi</taxon>
        <taxon>Lepidosauria</taxon>
        <taxon>Squamata</taxon>
        <taxon>Bifurcata</taxon>
        <taxon>Unidentata</taxon>
        <taxon>Episquamata</taxon>
        <taxon>Toxicofera</taxon>
        <taxon>Iguania</taxon>
        <taxon>Acrodonta</taxon>
        <taxon>Agamidae</taxon>
        <taxon>Agaminae</taxon>
        <taxon>Phrynocephalus</taxon>
    </lineage>
</organism>
<evidence type="ECO:0000256" key="1">
    <source>
        <dbReference type="SAM" id="MobiDB-lite"/>
    </source>
</evidence>
<name>A0A9Q0Y6A3_9SAUR</name>
<keyword evidence="3" id="KW-1185">Reference proteome</keyword>
<reference evidence="2" key="1">
    <citation type="journal article" date="2023" name="DNA Res.">
        <title>Chromosome-level genome assembly of Phrynocephalus forsythii using third-generation DNA sequencing and Hi-C analysis.</title>
        <authorList>
            <person name="Qi Y."/>
            <person name="Zhao W."/>
            <person name="Zhao Y."/>
            <person name="Niu C."/>
            <person name="Cao S."/>
            <person name="Zhang Y."/>
        </authorList>
    </citation>
    <scope>NUCLEOTIDE SEQUENCE</scope>
    <source>
        <tissue evidence="2">Muscle</tissue>
    </source>
</reference>
<sequence length="105" mass="11407">MIHPAAAAAGIRDAARSSSRLREVGRGGERERKKRACGGPFEAPTAAIAFPKRCIRLEESKMEETLKKLQKEASGNKYKAIKESCTCAAEMLESLEASTKILLIS</sequence>
<protein>
    <submittedName>
        <fullName evidence="2">Uncharacterized protein</fullName>
    </submittedName>
</protein>
<evidence type="ECO:0000313" key="2">
    <source>
        <dbReference type="EMBL" id="KAJ7341976.1"/>
    </source>
</evidence>
<feature type="compositionally biased region" description="Basic and acidic residues" evidence="1">
    <location>
        <begin position="20"/>
        <end position="31"/>
    </location>
</feature>
<dbReference type="EMBL" id="JAPFRF010000002">
    <property type="protein sequence ID" value="KAJ7341976.1"/>
    <property type="molecule type" value="Genomic_DNA"/>
</dbReference>
<feature type="region of interest" description="Disordered" evidence="1">
    <location>
        <begin position="1"/>
        <end position="39"/>
    </location>
</feature>
<proteinExistence type="predicted"/>
<feature type="compositionally biased region" description="Low complexity" evidence="1">
    <location>
        <begin position="1"/>
        <end position="18"/>
    </location>
</feature>
<dbReference type="Proteomes" id="UP001142489">
    <property type="component" value="Unassembled WGS sequence"/>
</dbReference>
<evidence type="ECO:0000313" key="3">
    <source>
        <dbReference type="Proteomes" id="UP001142489"/>
    </source>
</evidence>
<comment type="caution">
    <text evidence="2">The sequence shown here is derived from an EMBL/GenBank/DDBJ whole genome shotgun (WGS) entry which is preliminary data.</text>
</comment>